<organism evidence="1 2">
    <name type="scientific">Pseudomonas fluorescens</name>
    <dbReference type="NCBI Taxonomy" id="294"/>
    <lineage>
        <taxon>Bacteria</taxon>
        <taxon>Pseudomonadati</taxon>
        <taxon>Pseudomonadota</taxon>
        <taxon>Gammaproteobacteria</taxon>
        <taxon>Pseudomonadales</taxon>
        <taxon>Pseudomonadaceae</taxon>
        <taxon>Pseudomonas</taxon>
    </lineage>
</organism>
<dbReference type="EMBL" id="CP038438">
    <property type="protein sequence ID" value="QBX42135.1"/>
    <property type="molecule type" value="Genomic_DNA"/>
</dbReference>
<accession>A0AAP8Z1H6</accession>
<name>A0AAP8Z1H6_PSEFL</name>
<evidence type="ECO:0000313" key="2">
    <source>
        <dbReference type="Proteomes" id="UP000295797"/>
    </source>
</evidence>
<reference evidence="1 2" key="1">
    <citation type="submission" date="2019-03" db="EMBL/GenBank/DDBJ databases">
        <title>Complete genome sequence of the plant growth promoting strain Pseudomonas fluorescens LBUM677.</title>
        <authorList>
            <person name="Novinscak A."/>
            <person name="Joly D."/>
            <person name="Filion M."/>
        </authorList>
    </citation>
    <scope>NUCLEOTIDE SEQUENCE [LARGE SCALE GENOMIC DNA]</scope>
    <source>
        <strain evidence="1 2">LBUM677</strain>
    </source>
</reference>
<sequence>MCQKQRLIGSIGARRNIVVCLAFVAGTQPVGASLLAKTVDQSTSEVADLAYSRAGSLPLWFCCACMGGRHRGMRWRESYATTR</sequence>
<evidence type="ECO:0000313" key="1">
    <source>
        <dbReference type="EMBL" id="QBX42135.1"/>
    </source>
</evidence>
<gene>
    <name evidence="1" type="ORF">E4T63_16690</name>
</gene>
<dbReference type="AlphaFoldDB" id="A0AAP8Z1H6"/>
<protein>
    <submittedName>
        <fullName evidence="1">Uncharacterized protein</fullName>
    </submittedName>
</protein>
<dbReference type="Proteomes" id="UP000295797">
    <property type="component" value="Chromosome"/>
</dbReference>
<proteinExistence type="predicted"/>